<dbReference type="InterPro" id="IPR042292">
    <property type="entry name" value="ARL15"/>
</dbReference>
<dbReference type="Proteomes" id="UP001347796">
    <property type="component" value="Unassembled WGS sequence"/>
</dbReference>
<feature type="binding site" evidence="4">
    <location>
        <position position="48"/>
    </location>
    <ligand>
        <name>Mg(2+)</name>
        <dbReference type="ChEBI" id="CHEBI:18420"/>
    </ligand>
</feature>
<gene>
    <name evidence="5" type="ORF">SNE40_018080</name>
</gene>
<dbReference type="GO" id="GO:0005525">
    <property type="term" value="F:GTP binding"/>
    <property type="evidence" value="ECO:0007669"/>
    <property type="project" value="UniProtKB-KW"/>
</dbReference>
<evidence type="ECO:0000256" key="3">
    <source>
        <dbReference type="PIRSR" id="PIRSR606689-1"/>
    </source>
</evidence>
<dbReference type="PRINTS" id="PR00328">
    <property type="entry name" value="SAR1GTPBP"/>
</dbReference>
<keyword evidence="1 3" id="KW-0547">Nucleotide-binding</keyword>
<name>A0AAN8J724_PATCE</name>
<dbReference type="Gene3D" id="3.40.50.300">
    <property type="entry name" value="P-loop containing nucleotide triphosphate hydrolases"/>
    <property type="match status" value="1"/>
</dbReference>
<dbReference type="PANTHER" id="PTHR46693:SF1">
    <property type="entry name" value="ADP-RIBOSYLATION FACTOR-LIKE PROTEIN 15"/>
    <property type="match status" value="1"/>
</dbReference>
<dbReference type="Pfam" id="PF00025">
    <property type="entry name" value="Arf"/>
    <property type="match status" value="1"/>
</dbReference>
<feature type="binding site" evidence="3">
    <location>
        <begin position="144"/>
        <end position="147"/>
    </location>
    <ligand>
        <name>GTP</name>
        <dbReference type="ChEBI" id="CHEBI:37565"/>
    </ligand>
</feature>
<dbReference type="GO" id="GO:0046872">
    <property type="term" value="F:metal ion binding"/>
    <property type="evidence" value="ECO:0007669"/>
    <property type="project" value="UniProtKB-KW"/>
</dbReference>
<dbReference type="AlphaFoldDB" id="A0AAN8J724"/>
<keyword evidence="4" id="KW-0479">Metal-binding</keyword>
<dbReference type="PANTHER" id="PTHR46693">
    <property type="entry name" value="ADP-RIBOSYLATION FACTOR-LIKE PROTEIN 15"/>
    <property type="match status" value="1"/>
</dbReference>
<evidence type="ECO:0000313" key="6">
    <source>
        <dbReference type="Proteomes" id="UP001347796"/>
    </source>
</evidence>
<keyword evidence="4" id="KW-0460">Magnesium</keyword>
<feature type="binding site" evidence="3">
    <location>
        <position position="87"/>
    </location>
    <ligand>
        <name>GTP</name>
        <dbReference type="ChEBI" id="CHEBI:37565"/>
    </ligand>
</feature>
<dbReference type="PROSITE" id="PS51417">
    <property type="entry name" value="ARF"/>
    <property type="match status" value="1"/>
</dbReference>
<dbReference type="SUPFAM" id="SSF52540">
    <property type="entry name" value="P-loop containing nucleoside triphosphate hydrolases"/>
    <property type="match status" value="1"/>
</dbReference>
<comment type="caution">
    <text evidence="5">The sequence shown here is derived from an EMBL/GenBank/DDBJ whole genome shotgun (WGS) entry which is preliminary data.</text>
</comment>
<feature type="binding site" evidence="3">
    <location>
        <begin position="41"/>
        <end position="48"/>
    </location>
    <ligand>
        <name>GTP</name>
        <dbReference type="ChEBI" id="CHEBI:37565"/>
    </ligand>
</feature>
<keyword evidence="6" id="KW-1185">Reference proteome</keyword>
<dbReference type="SMART" id="SM00177">
    <property type="entry name" value="ARF"/>
    <property type="match status" value="1"/>
</dbReference>
<dbReference type="SMART" id="SM00178">
    <property type="entry name" value="SAR"/>
    <property type="match status" value="1"/>
</dbReference>
<keyword evidence="2 3" id="KW-0342">GTP-binding</keyword>
<protein>
    <recommendedName>
        <fullName evidence="7">ADP-ribosylation factor-like protein 15</fullName>
    </recommendedName>
</protein>
<evidence type="ECO:0000256" key="2">
    <source>
        <dbReference type="ARBA" id="ARBA00023134"/>
    </source>
</evidence>
<evidence type="ECO:0008006" key="7">
    <source>
        <dbReference type="Google" id="ProtNLM"/>
    </source>
</evidence>
<dbReference type="EMBL" id="JAZGQO010000013">
    <property type="protein sequence ID" value="KAK6171631.1"/>
    <property type="molecule type" value="Genomic_DNA"/>
</dbReference>
<evidence type="ECO:0000256" key="4">
    <source>
        <dbReference type="PIRSR" id="PIRSR606689-2"/>
    </source>
</evidence>
<reference evidence="5 6" key="1">
    <citation type="submission" date="2024-01" db="EMBL/GenBank/DDBJ databases">
        <title>The genome of the rayed Mediterranean limpet Patella caerulea (Linnaeus, 1758).</title>
        <authorList>
            <person name="Anh-Thu Weber A."/>
            <person name="Halstead-Nussloch G."/>
        </authorList>
    </citation>
    <scope>NUCLEOTIDE SEQUENCE [LARGE SCALE GENOMIC DNA]</scope>
    <source>
        <strain evidence="5">AATW-2023a</strain>
        <tissue evidence="5">Whole specimen</tissue>
    </source>
</reference>
<dbReference type="InterPro" id="IPR027417">
    <property type="entry name" value="P-loop_NTPase"/>
</dbReference>
<evidence type="ECO:0000256" key="1">
    <source>
        <dbReference type="ARBA" id="ARBA00022741"/>
    </source>
</evidence>
<dbReference type="InterPro" id="IPR006689">
    <property type="entry name" value="Small_GTPase_ARF/SAR"/>
</dbReference>
<feature type="binding site" evidence="4">
    <location>
        <position position="65"/>
    </location>
    <ligand>
        <name>Mg(2+)</name>
        <dbReference type="ChEBI" id="CHEBI:18420"/>
    </ligand>
</feature>
<accession>A0AAN8J724</accession>
<dbReference type="GO" id="GO:0003924">
    <property type="term" value="F:GTPase activity"/>
    <property type="evidence" value="ECO:0007669"/>
    <property type="project" value="InterPro"/>
</dbReference>
<sequence>MCENISLICAVCRIGIYSCFRRMCCRGPTTVKPNFTVLCLGLTKAGKSSLLALLSGDDVHKIEPTIGFSIKAVLFEDCILDVKELGGGENVRLYWDRYYESTHGVVFVLNGTGTDEELEIVKTEFHKALHHPRLAYHPLLVLVNYQDLPGACSTDEIIELLELEKETEKQRKWTIRGCSVNDKSSLESAFAQFNKFLIQKEEVKNDQGEFDQI</sequence>
<organism evidence="5 6">
    <name type="scientific">Patella caerulea</name>
    <name type="common">Rayed Mediterranean limpet</name>
    <dbReference type="NCBI Taxonomy" id="87958"/>
    <lineage>
        <taxon>Eukaryota</taxon>
        <taxon>Metazoa</taxon>
        <taxon>Spiralia</taxon>
        <taxon>Lophotrochozoa</taxon>
        <taxon>Mollusca</taxon>
        <taxon>Gastropoda</taxon>
        <taxon>Patellogastropoda</taxon>
        <taxon>Patelloidea</taxon>
        <taxon>Patellidae</taxon>
        <taxon>Patella</taxon>
    </lineage>
</organism>
<proteinExistence type="predicted"/>
<evidence type="ECO:0000313" key="5">
    <source>
        <dbReference type="EMBL" id="KAK6171631.1"/>
    </source>
</evidence>